<gene>
    <name evidence="4" type="ORF">F0M18_12875</name>
</gene>
<sequence length="308" mass="36029">MNSTNEHRYLPQVILAGAPKCGTTSVFDHLKDHPEICSSSVKETYYLIDKGYPVFRPDRNVHLQGWQGYEHFFSHCQNAADGLKLEATPDYLYQETPLHSIPEWPTRPKVFFVLRRPEERVYSLYRFAQNNLAILDKDISFSDFLALMGTKDSPFADRYILSNAIQQSCYVDFLLKWREAVGEDNIRVFLFEDFRRDQRGFMKQVADYLGIDPLFYRDYEFEVKNASTNVKLQGMHRLKGRISPYIANTALRRPLSWLYRKVNVTQAAASKVQSERTEVEKLAPRFFEANQRLEAEFGVDLAPWRTRK</sequence>
<dbReference type="InterPro" id="IPR037359">
    <property type="entry name" value="NST/OST"/>
</dbReference>
<reference evidence="4 5" key="1">
    <citation type="submission" date="2019-09" db="EMBL/GenBank/DDBJ databases">
        <authorList>
            <person name="Chen X.-Y."/>
        </authorList>
    </citation>
    <scope>NUCLEOTIDE SEQUENCE [LARGE SCALE GENOMIC DNA]</scope>
    <source>
        <strain evidence="4 5">NY5</strain>
    </source>
</reference>
<dbReference type="RefSeq" id="WP_149611863.1">
    <property type="nucleotide sequence ID" value="NZ_VTUX01000006.1"/>
</dbReference>
<evidence type="ECO:0000256" key="1">
    <source>
        <dbReference type="ARBA" id="ARBA00022679"/>
    </source>
</evidence>
<keyword evidence="2" id="KW-0325">Glycoprotein</keyword>
<evidence type="ECO:0000313" key="5">
    <source>
        <dbReference type="Proteomes" id="UP000323708"/>
    </source>
</evidence>
<keyword evidence="1 4" id="KW-0808">Transferase</keyword>
<evidence type="ECO:0000256" key="2">
    <source>
        <dbReference type="ARBA" id="ARBA00023180"/>
    </source>
</evidence>
<feature type="domain" description="Sulfotransferase" evidence="3">
    <location>
        <begin position="11"/>
        <end position="212"/>
    </location>
</feature>
<comment type="caution">
    <text evidence="4">The sequence shown here is derived from an EMBL/GenBank/DDBJ whole genome shotgun (WGS) entry which is preliminary data.</text>
</comment>
<dbReference type="InterPro" id="IPR027417">
    <property type="entry name" value="P-loop_NTPase"/>
</dbReference>
<dbReference type="Gene3D" id="3.40.50.300">
    <property type="entry name" value="P-loop containing nucleotide triphosphate hydrolases"/>
    <property type="match status" value="1"/>
</dbReference>
<keyword evidence="5" id="KW-1185">Reference proteome</keyword>
<dbReference type="PANTHER" id="PTHR10605:SF56">
    <property type="entry name" value="BIFUNCTIONAL HEPARAN SULFATE N-DEACETYLASE_N-SULFOTRANSFERASE"/>
    <property type="match status" value="1"/>
</dbReference>
<dbReference type="EMBL" id="VTUX01000006">
    <property type="protein sequence ID" value="KAA1189962.1"/>
    <property type="molecule type" value="Genomic_DNA"/>
</dbReference>
<evidence type="ECO:0000259" key="3">
    <source>
        <dbReference type="Pfam" id="PF00685"/>
    </source>
</evidence>
<dbReference type="GO" id="GO:0008146">
    <property type="term" value="F:sulfotransferase activity"/>
    <property type="evidence" value="ECO:0007669"/>
    <property type="project" value="InterPro"/>
</dbReference>
<dbReference type="InterPro" id="IPR000863">
    <property type="entry name" value="Sulfotransferase_dom"/>
</dbReference>
<dbReference type="Pfam" id="PF00685">
    <property type="entry name" value="Sulfotransfer_1"/>
    <property type="match status" value="1"/>
</dbReference>
<proteinExistence type="predicted"/>
<name>A0A5B0WSB2_9GAMM</name>
<dbReference type="Proteomes" id="UP000323708">
    <property type="component" value="Unassembled WGS sequence"/>
</dbReference>
<protein>
    <submittedName>
        <fullName evidence="4">Sulfotransferase domain-containing protein</fullName>
    </submittedName>
</protein>
<dbReference type="SUPFAM" id="SSF52540">
    <property type="entry name" value="P-loop containing nucleoside triphosphate hydrolases"/>
    <property type="match status" value="1"/>
</dbReference>
<organism evidence="4 5">
    <name type="scientific">Pseudohalioglobus sediminis</name>
    <dbReference type="NCBI Taxonomy" id="2606449"/>
    <lineage>
        <taxon>Bacteria</taxon>
        <taxon>Pseudomonadati</taxon>
        <taxon>Pseudomonadota</taxon>
        <taxon>Gammaproteobacteria</taxon>
        <taxon>Cellvibrionales</taxon>
        <taxon>Halieaceae</taxon>
        <taxon>Pseudohalioglobus</taxon>
    </lineage>
</organism>
<dbReference type="AlphaFoldDB" id="A0A5B0WSB2"/>
<evidence type="ECO:0000313" key="4">
    <source>
        <dbReference type="EMBL" id="KAA1189962.1"/>
    </source>
</evidence>
<accession>A0A5B0WSB2</accession>
<dbReference type="PANTHER" id="PTHR10605">
    <property type="entry name" value="HEPARAN SULFATE SULFOTRANSFERASE"/>
    <property type="match status" value="1"/>
</dbReference>